<dbReference type="InterPro" id="IPR011055">
    <property type="entry name" value="Dup_hybrid_motif"/>
</dbReference>
<keyword evidence="1" id="KW-0472">Membrane</keyword>
<comment type="caution">
    <text evidence="3">The sequence shown here is derived from an EMBL/GenBank/DDBJ whole genome shotgun (WGS) entry which is preliminary data.</text>
</comment>
<dbReference type="GO" id="GO:0004222">
    <property type="term" value="F:metalloendopeptidase activity"/>
    <property type="evidence" value="ECO:0007669"/>
    <property type="project" value="TreeGrafter"/>
</dbReference>
<dbReference type="PANTHER" id="PTHR21666:SF270">
    <property type="entry name" value="MUREIN HYDROLASE ACTIVATOR ENVC"/>
    <property type="match status" value="1"/>
</dbReference>
<evidence type="ECO:0000259" key="2">
    <source>
        <dbReference type="Pfam" id="PF01551"/>
    </source>
</evidence>
<gene>
    <name evidence="3" type="ORF">H8705_04560</name>
</gene>
<dbReference type="Gene3D" id="2.70.70.10">
    <property type="entry name" value="Glucose Permease (Domain IIA)"/>
    <property type="match status" value="1"/>
</dbReference>
<evidence type="ECO:0000313" key="4">
    <source>
        <dbReference type="Proteomes" id="UP000623678"/>
    </source>
</evidence>
<keyword evidence="1" id="KW-0812">Transmembrane</keyword>
<sequence length="361" mass="38475">MSAATVAAIAKAAVAVLSNEKTRKALGWVIVAILSPLIVLVVLICAVLSGSSQHNVSAVELCFQGGTISSSATPEYRGYIEDMRGSFAQLDRAIEEINAQCEDGNSLDDTCVKAVFYALYFAAEHPDDSGIRAFTDCFVDYEERTRTVTTTDEEGNEVEVEETYTVAIPVTDMNEVYARIEAAMGITVTPENQSNADSIYNIVLYGTATGTGDWFPGADVPFISVDGFCSPVGANWESIVTSEFGYRRDPFTGETRGHSGMDLAVPTGTPIRAALPGTVTVSQYNAGGYGYYVMIDHGNGLSTLYGHNSRLLVQVGQTVEAGDIIALSGSTGRSTGPHLHFEVRVDGEQTDPRAYLPTAGG</sequence>
<dbReference type="InterPro" id="IPR016047">
    <property type="entry name" value="M23ase_b-sheet_dom"/>
</dbReference>
<keyword evidence="4" id="KW-1185">Reference proteome</keyword>
<name>A0A926IH76_9FIRM</name>
<dbReference type="EMBL" id="JACRTD010000003">
    <property type="protein sequence ID" value="MBC8584850.1"/>
    <property type="molecule type" value="Genomic_DNA"/>
</dbReference>
<reference evidence="3" key="1">
    <citation type="submission" date="2020-08" db="EMBL/GenBank/DDBJ databases">
        <title>Genome public.</title>
        <authorList>
            <person name="Liu C."/>
            <person name="Sun Q."/>
        </authorList>
    </citation>
    <scope>NUCLEOTIDE SEQUENCE</scope>
    <source>
        <strain evidence="3">NSJ-64</strain>
    </source>
</reference>
<evidence type="ECO:0000256" key="1">
    <source>
        <dbReference type="SAM" id="Phobius"/>
    </source>
</evidence>
<dbReference type="Pfam" id="PF01551">
    <property type="entry name" value="Peptidase_M23"/>
    <property type="match status" value="1"/>
</dbReference>
<dbReference type="RefSeq" id="WP_262394658.1">
    <property type="nucleotide sequence ID" value="NZ_JACRTD010000003.1"/>
</dbReference>
<dbReference type="CDD" id="cd12797">
    <property type="entry name" value="M23_peptidase"/>
    <property type="match status" value="1"/>
</dbReference>
<dbReference type="SUPFAM" id="SSF51261">
    <property type="entry name" value="Duplicated hybrid motif"/>
    <property type="match status" value="1"/>
</dbReference>
<protein>
    <submittedName>
        <fullName evidence="3">M23 family metallopeptidase</fullName>
    </submittedName>
</protein>
<proteinExistence type="predicted"/>
<keyword evidence="1" id="KW-1133">Transmembrane helix</keyword>
<organism evidence="3 4">
    <name type="scientific">Youxingia wuxianensis</name>
    <dbReference type="NCBI Taxonomy" id="2763678"/>
    <lineage>
        <taxon>Bacteria</taxon>
        <taxon>Bacillati</taxon>
        <taxon>Bacillota</taxon>
        <taxon>Clostridia</taxon>
        <taxon>Eubacteriales</taxon>
        <taxon>Oscillospiraceae</taxon>
        <taxon>Youxingia</taxon>
    </lineage>
</organism>
<evidence type="ECO:0000313" key="3">
    <source>
        <dbReference type="EMBL" id="MBC8584850.1"/>
    </source>
</evidence>
<dbReference type="Proteomes" id="UP000623678">
    <property type="component" value="Unassembled WGS sequence"/>
</dbReference>
<dbReference type="PANTHER" id="PTHR21666">
    <property type="entry name" value="PEPTIDASE-RELATED"/>
    <property type="match status" value="1"/>
</dbReference>
<dbReference type="InterPro" id="IPR050570">
    <property type="entry name" value="Cell_wall_metabolism_enzyme"/>
</dbReference>
<dbReference type="FunFam" id="2.70.70.10:FF:000006">
    <property type="entry name" value="M23 family peptidase"/>
    <property type="match status" value="1"/>
</dbReference>
<feature type="domain" description="M23ase beta-sheet core" evidence="2">
    <location>
        <begin position="257"/>
        <end position="352"/>
    </location>
</feature>
<accession>A0A926IH76</accession>
<dbReference type="AlphaFoldDB" id="A0A926IH76"/>
<feature type="transmembrane region" description="Helical" evidence="1">
    <location>
        <begin position="25"/>
        <end position="48"/>
    </location>
</feature>